<dbReference type="RefSeq" id="XP_004036568.1">
    <property type="nucleotide sequence ID" value="XM_004036520.1"/>
</dbReference>
<reference evidence="2 3" key="1">
    <citation type="submission" date="2011-07" db="EMBL/GenBank/DDBJ databases">
        <authorList>
            <person name="Coyne R."/>
            <person name="Brami D."/>
            <person name="Johnson J."/>
            <person name="Hostetler J."/>
            <person name="Hannick L."/>
            <person name="Clark T."/>
            <person name="Cassidy-Hanley D."/>
            <person name="Inman J."/>
        </authorList>
    </citation>
    <scope>NUCLEOTIDE SEQUENCE [LARGE SCALE GENOMIC DNA]</scope>
    <source>
        <strain evidence="2 3">G5</strain>
    </source>
</reference>
<dbReference type="Gene3D" id="2.60.200.20">
    <property type="match status" value="1"/>
</dbReference>
<evidence type="ECO:0008006" key="4">
    <source>
        <dbReference type="Google" id="ProtNLM"/>
    </source>
</evidence>
<name>G0QQ81_ICHMU</name>
<feature type="region of interest" description="Disordered" evidence="1">
    <location>
        <begin position="225"/>
        <end position="256"/>
    </location>
</feature>
<evidence type="ECO:0000313" key="3">
    <source>
        <dbReference type="Proteomes" id="UP000008983"/>
    </source>
</evidence>
<dbReference type="OrthoDB" id="444265at2759"/>
<sequence>MYDMKSTHKTYVNNKALPSQIYHKLNVFDQIRFGQSSRIYILRCLEVEKEEIEKNIENNSENIQKPQQKKGWQFKEIYIKLRENDPYYKQEMKQSKQFKGKDNKQEEFSGVTWGIDDEQEVYQYQDESQIALIPELLKRLPDLNEKQIEKIEKYEEKLSKYRNVEQEMQELIKKEQREYGLDEKLRLKKENLQAKLIETQQNLDMAENNVRLSIFEENVEELEEQKKKKNLNKFENQEEFDEKDEYFDRTLDQKKE</sequence>
<feature type="compositionally biased region" description="Basic and acidic residues" evidence="1">
    <location>
        <begin position="246"/>
        <end position="256"/>
    </location>
</feature>
<dbReference type="PANTHER" id="PTHR23308">
    <property type="entry name" value="NUCLEAR INHIBITOR OF PROTEIN PHOSPHATASE-1"/>
    <property type="match status" value="1"/>
</dbReference>
<keyword evidence="3" id="KW-1185">Reference proteome</keyword>
<dbReference type="InParanoid" id="G0QQ81"/>
<evidence type="ECO:0000313" key="2">
    <source>
        <dbReference type="EMBL" id="EGR32582.1"/>
    </source>
</evidence>
<dbReference type="AlphaFoldDB" id="G0QQ81"/>
<gene>
    <name evidence="2" type="ORF">IMG5_076020</name>
</gene>
<proteinExistence type="predicted"/>
<dbReference type="eggNOG" id="KOG1881">
    <property type="taxonomic scope" value="Eukaryota"/>
</dbReference>
<protein>
    <recommendedName>
        <fullName evidence="4">FHA domain-containing protein</fullName>
    </recommendedName>
</protein>
<dbReference type="GeneID" id="14908743"/>
<dbReference type="Proteomes" id="UP000008983">
    <property type="component" value="Unassembled WGS sequence"/>
</dbReference>
<accession>G0QQ81</accession>
<dbReference type="InterPro" id="IPR050923">
    <property type="entry name" value="Cell_Proc_Reg/RNA_Proc"/>
</dbReference>
<evidence type="ECO:0000256" key="1">
    <source>
        <dbReference type="SAM" id="MobiDB-lite"/>
    </source>
</evidence>
<dbReference type="SUPFAM" id="SSF49879">
    <property type="entry name" value="SMAD/FHA domain"/>
    <property type="match status" value="1"/>
</dbReference>
<organism evidence="2 3">
    <name type="scientific">Ichthyophthirius multifiliis</name>
    <name type="common">White spot disease agent</name>
    <name type="synonym">Ich</name>
    <dbReference type="NCBI Taxonomy" id="5932"/>
    <lineage>
        <taxon>Eukaryota</taxon>
        <taxon>Sar</taxon>
        <taxon>Alveolata</taxon>
        <taxon>Ciliophora</taxon>
        <taxon>Intramacronucleata</taxon>
        <taxon>Oligohymenophorea</taxon>
        <taxon>Hymenostomatida</taxon>
        <taxon>Ophryoglenina</taxon>
        <taxon>Ichthyophthirius</taxon>
    </lineage>
</organism>
<dbReference type="EMBL" id="GL983617">
    <property type="protein sequence ID" value="EGR32582.1"/>
    <property type="molecule type" value="Genomic_DNA"/>
</dbReference>
<dbReference type="InterPro" id="IPR008984">
    <property type="entry name" value="SMAD_FHA_dom_sf"/>
</dbReference>